<evidence type="ECO:0000313" key="1">
    <source>
        <dbReference type="EMBL" id="ALX03487.1"/>
    </source>
</evidence>
<evidence type="ECO:0000313" key="2">
    <source>
        <dbReference type="Proteomes" id="UP000067689"/>
    </source>
</evidence>
<organism evidence="1 2">
    <name type="scientific">Aeromicrobium erythreum</name>
    <dbReference type="NCBI Taxonomy" id="2041"/>
    <lineage>
        <taxon>Bacteria</taxon>
        <taxon>Bacillati</taxon>
        <taxon>Actinomycetota</taxon>
        <taxon>Actinomycetes</taxon>
        <taxon>Propionibacteriales</taxon>
        <taxon>Nocardioidaceae</taxon>
        <taxon>Aeromicrobium</taxon>
    </lineage>
</organism>
<name>A0A0U4BX72_9ACTN</name>
<dbReference type="RefSeq" id="WP_067853798.1">
    <property type="nucleotide sequence ID" value="NZ_CP011502.1"/>
</dbReference>
<dbReference type="PATRIC" id="fig|2041.4.peg.346"/>
<dbReference type="AlphaFoldDB" id="A0A0U4BX72"/>
<dbReference type="Proteomes" id="UP000067689">
    <property type="component" value="Chromosome"/>
</dbReference>
<dbReference type="EMBL" id="CP011502">
    <property type="protein sequence ID" value="ALX03487.1"/>
    <property type="molecule type" value="Genomic_DNA"/>
</dbReference>
<dbReference type="OrthoDB" id="286090at2"/>
<dbReference type="KEGG" id="aer:AERYTH_01640"/>
<dbReference type="STRING" id="2041.AERYTH_01640"/>
<sequence>MASLSPLSHSWRVSRYEEQLRRGPGWESWTDMADVGERFNGIVLSDEEYLRVENTYIAAVVRFAVATSASLFRVVFMGSQDANFALSAGQLVVRSDVGPIVRGNLRGELDCTLEDVNGRLQIAFGWDLYMYVGADIPCERAVAGAEEDGLWLVPGVPLNSWEDDDA</sequence>
<proteinExistence type="predicted"/>
<accession>A0A0U4BX72</accession>
<keyword evidence="2" id="KW-1185">Reference proteome</keyword>
<protein>
    <submittedName>
        <fullName evidence="1">Uncharacterized protein</fullName>
    </submittedName>
</protein>
<gene>
    <name evidence="1" type="ORF">AERYTH_01640</name>
</gene>
<reference evidence="1 2" key="1">
    <citation type="journal article" date="1991" name="Int. J. Syst. Bacteriol.">
        <title>Description of the erythromycin-producing bacterium Arthrobacter sp. strain NRRL B-3381 as Aeromicrobium erythreum gen. nov., sp. nov.</title>
        <authorList>
            <person name="Miller E.S."/>
            <person name="Woese C.R."/>
            <person name="Brenner S."/>
        </authorList>
    </citation>
    <scope>NUCLEOTIDE SEQUENCE [LARGE SCALE GENOMIC DNA]</scope>
    <source>
        <strain evidence="1 2">AR18</strain>
    </source>
</reference>